<proteinExistence type="predicted"/>
<dbReference type="Proteomes" id="UP000503011">
    <property type="component" value="Chromosome"/>
</dbReference>
<evidence type="ECO:0000313" key="2">
    <source>
        <dbReference type="Proteomes" id="UP000503011"/>
    </source>
</evidence>
<gene>
    <name evidence="1" type="ORF">Psuf_001850</name>
</gene>
<reference evidence="1 2" key="2">
    <citation type="submission" date="2020-03" db="EMBL/GenBank/DDBJ databases">
        <authorList>
            <person name="Ichikawa N."/>
            <person name="Kimura A."/>
            <person name="Kitahashi Y."/>
            <person name="Uohara A."/>
        </authorList>
    </citation>
    <scope>NUCLEOTIDE SEQUENCE [LARGE SCALE GENOMIC DNA]</scope>
    <source>
        <strain evidence="1 2">NBRC 105367</strain>
    </source>
</reference>
<organism evidence="1 2">
    <name type="scientific">Phytohabitans suffuscus</name>
    <dbReference type="NCBI Taxonomy" id="624315"/>
    <lineage>
        <taxon>Bacteria</taxon>
        <taxon>Bacillati</taxon>
        <taxon>Actinomycetota</taxon>
        <taxon>Actinomycetes</taxon>
        <taxon>Micromonosporales</taxon>
        <taxon>Micromonosporaceae</taxon>
    </lineage>
</organism>
<accession>A0A6F8Y9T5</accession>
<sequence>MTGMRTAVVRVVVDRAGTLSAGEYEEGLRRLRERGTDVVASPAERLPDRNREIELIVAGLDLADLPKHVTLCAESFRTPAEAGVVTYISRGPTTTPTAYSPRSRWPGGWCGRCAATRRSSR</sequence>
<evidence type="ECO:0000313" key="1">
    <source>
        <dbReference type="EMBL" id="BCB82872.1"/>
    </source>
</evidence>
<protein>
    <submittedName>
        <fullName evidence="1">Uncharacterized protein</fullName>
    </submittedName>
</protein>
<dbReference type="KEGG" id="psuu:Psuf_001850"/>
<name>A0A6F8Y9T5_9ACTN</name>
<reference evidence="1 2" key="1">
    <citation type="submission" date="2020-03" db="EMBL/GenBank/DDBJ databases">
        <title>Whole genome shotgun sequence of Phytohabitans suffuscus NBRC 105367.</title>
        <authorList>
            <person name="Komaki H."/>
            <person name="Tamura T."/>
        </authorList>
    </citation>
    <scope>NUCLEOTIDE SEQUENCE [LARGE SCALE GENOMIC DNA]</scope>
    <source>
        <strain evidence="1 2">NBRC 105367</strain>
    </source>
</reference>
<keyword evidence="2" id="KW-1185">Reference proteome</keyword>
<dbReference type="EMBL" id="AP022871">
    <property type="protein sequence ID" value="BCB82872.1"/>
    <property type="molecule type" value="Genomic_DNA"/>
</dbReference>
<dbReference type="AlphaFoldDB" id="A0A6F8Y9T5"/>